<evidence type="ECO:0000313" key="2">
    <source>
        <dbReference type="Proteomes" id="UP001139559"/>
    </source>
</evidence>
<gene>
    <name evidence="1" type="ORF">KP803_14935</name>
</gene>
<dbReference type="Proteomes" id="UP001139559">
    <property type="component" value="Unassembled WGS sequence"/>
</dbReference>
<name>A0A9X1XMH7_9VIBR</name>
<dbReference type="EMBL" id="JAJHVV010000009">
    <property type="protein sequence ID" value="MCK6264573.1"/>
    <property type="molecule type" value="Genomic_DNA"/>
</dbReference>
<reference evidence="1" key="1">
    <citation type="submission" date="2021-11" db="EMBL/GenBank/DDBJ databases">
        <title>Vibrio ZSDE26 sp. nov. and Vibrio ZSDZ34 sp. nov., isolated from coastal seawater in Qingdao.</title>
        <authorList>
            <person name="Zhang P."/>
        </authorList>
    </citation>
    <scope>NUCLEOTIDE SEQUENCE</scope>
    <source>
        <strain evidence="1">ZSDE26</strain>
    </source>
</reference>
<proteinExistence type="predicted"/>
<organism evidence="1 2">
    <name type="scientific">Vibrio amylolyticus</name>
    <dbReference type="NCBI Taxonomy" id="2847292"/>
    <lineage>
        <taxon>Bacteria</taxon>
        <taxon>Pseudomonadati</taxon>
        <taxon>Pseudomonadota</taxon>
        <taxon>Gammaproteobacteria</taxon>
        <taxon>Vibrionales</taxon>
        <taxon>Vibrionaceae</taxon>
        <taxon>Vibrio</taxon>
    </lineage>
</organism>
<dbReference type="AlphaFoldDB" id="A0A9X1XMH7"/>
<protein>
    <submittedName>
        <fullName evidence="1">Uncharacterized protein</fullName>
    </submittedName>
</protein>
<sequence>MSFNHDFPTLRTSQVKMLYRGRLTSINGERAKLVDLPSGSDQREEFYKKILGKNPSQMNAIWARQSFSGKATAPFELGSENPSDIIQWLNKHKNGIAYLPINNVTIDMNILYKTDN</sequence>
<comment type="caution">
    <text evidence="1">The sequence shown here is derived from an EMBL/GenBank/DDBJ whole genome shotgun (WGS) entry which is preliminary data.</text>
</comment>
<accession>A0A9X1XMH7</accession>
<dbReference type="RefSeq" id="WP_248009653.1">
    <property type="nucleotide sequence ID" value="NZ_JAJHVV010000009.1"/>
</dbReference>
<evidence type="ECO:0000313" key="1">
    <source>
        <dbReference type="EMBL" id="MCK6264573.1"/>
    </source>
</evidence>
<keyword evidence="2" id="KW-1185">Reference proteome</keyword>
<dbReference type="Gene3D" id="3.40.190.10">
    <property type="entry name" value="Periplasmic binding protein-like II"/>
    <property type="match status" value="1"/>
</dbReference>
<dbReference type="SUPFAM" id="SSF53850">
    <property type="entry name" value="Periplasmic binding protein-like II"/>
    <property type="match status" value="1"/>
</dbReference>